<proteinExistence type="predicted"/>
<feature type="compositionally biased region" description="Low complexity" evidence="1">
    <location>
        <begin position="88"/>
        <end position="97"/>
    </location>
</feature>
<comment type="caution">
    <text evidence="2">The sequence shown here is derived from an EMBL/GenBank/DDBJ whole genome shotgun (WGS) entry which is preliminary data.</text>
</comment>
<name>A0A918WRF0_STRCJ</name>
<dbReference type="AlphaFoldDB" id="A0A918WRF0"/>
<protein>
    <submittedName>
        <fullName evidence="2">Uncharacterized protein</fullName>
    </submittedName>
</protein>
<accession>A0A918WRF0</accession>
<evidence type="ECO:0000313" key="3">
    <source>
        <dbReference type="Proteomes" id="UP000646244"/>
    </source>
</evidence>
<reference evidence="2" key="1">
    <citation type="journal article" date="2014" name="Int. J. Syst. Evol. Microbiol.">
        <title>Complete genome sequence of Corynebacterium casei LMG S-19264T (=DSM 44701T), isolated from a smear-ripened cheese.</title>
        <authorList>
            <consortium name="US DOE Joint Genome Institute (JGI-PGF)"/>
            <person name="Walter F."/>
            <person name="Albersmeier A."/>
            <person name="Kalinowski J."/>
            <person name="Ruckert C."/>
        </authorList>
    </citation>
    <scope>NUCLEOTIDE SEQUENCE</scope>
    <source>
        <strain evidence="2">JCM 4633</strain>
    </source>
</reference>
<feature type="compositionally biased region" description="Polar residues" evidence="1">
    <location>
        <begin position="52"/>
        <end position="68"/>
    </location>
</feature>
<feature type="region of interest" description="Disordered" evidence="1">
    <location>
        <begin position="1"/>
        <end position="109"/>
    </location>
</feature>
<evidence type="ECO:0000256" key="1">
    <source>
        <dbReference type="SAM" id="MobiDB-lite"/>
    </source>
</evidence>
<gene>
    <name evidence="2" type="ORF">GCM10010507_60230</name>
</gene>
<organism evidence="2 3">
    <name type="scientific">Streptomyces cinnamoneus</name>
    <name type="common">Streptoverticillium cinnamoneum</name>
    <dbReference type="NCBI Taxonomy" id="53446"/>
    <lineage>
        <taxon>Bacteria</taxon>
        <taxon>Bacillati</taxon>
        <taxon>Actinomycetota</taxon>
        <taxon>Actinomycetes</taxon>
        <taxon>Kitasatosporales</taxon>
        <taxon>Streptomycetaceae</taxon>
        <taxon>Streptomyces</taxon>
        <taxon>Streptomyces cinnamoneus group</taxon>
    </lineage>
</organism>
<feature type="compositionally biased region" description="Polar residues" evidence="1">
    <location>
        <begin position="1"/>
        <end position="17"/>
    </location>
</feature>
<dbReference type="EMBL" id="BMVB01000038">
    <property type="protein sequence ID" value="GHC72969.1"/>
    <property type="molecule type" value="Genomic_DNA"/>
</dbReference>
<reference evidence="2" key="2">
    <citation type="submission" date="2020-09" db="EMBL/GenBank/DDBJ databases">
        <authorList>
            <person name="Sun Q."/>
            <person name="Ohkuma M."/>
        </authorList>
    </citation>
    <scope>NUCLEOTIDE SEQUENCE</scope>
    <source>
        <strain evidence="2">JCM 4633</strain>
    </source>
</reference>
<sequence>MTATAPSQSGAGTSQAADDNPRPETERHPTTRSPTSGDRNRPLETCSAIKTVRSSVYSDASANTSFRRSQARRRHLAKQYKALLRRSTPPTHTAPHTGHNRTPSPRSTATVRRLIRRARRHCLARQAAQQYTAPGATPASSSAPHAGQNR</sequence>
<feature type="compositionally biased region" description="Polar residues" evidence="1">
    <location>
        <begin position="100"/>
        <end position="109"/>
    </location>
</feature>
<evidence type="ECO:0000313" key="2">
    <source>
        <dbReference type="EMBL" id="GHC72969.1"/>
    </source>
</evidence>
<dbReference type="Proteomes" id="UP000646244">
    <property type="component" value="Unassembled WGS sequence"/>
</dbReference>
<feature type="compositionally biased region" description="Basic and acidic residues" evidence="1">
    <location>
        <begin position="19"/>
        <end position="29"/>
    </location>
</feature>
<feature type="compositionally biased region" description="Basic residues" evidence="1">
    <location>
        <begin position="69"/>
        <end position="78"/>
    </location>
</feature>
<feature type="region of interest" description="Disordered" evidence="1">
    <location>
        <begin position="124"/>
        <end position="150"/>
    </location>
</feature>